<reference evidence="1 2" key="1">
    <citation type="submission" date="2018-11" db="EMBL/GenBank/DDBJ databases">
        <authorList>
            <consortium name="Pathogen Informatics"/>
        </authorList>
    </citation>
    <scope>NUCLEOTIDE SEQUENCE [LARGE SCALE GENOMIC DNA]</scope>
</reference>
<keyword evidence="2" id="KW-1185">Reference proteome</keyword>
<dbReference type="OrthoDB" id="5862073at2759"/>
<evidence type="ECO:0000313" key="1">
    <source>
        <dbReference type="EMBL" id="VDM80868.1"/>
    </source>
</evidence>
<organism evidence="1 2">
    <name type="scientific">Strongylus vulgaris</name>
    <name type="common">Blood worm</name>
    <dbReference type="NCBI Taxonomy" id="40348"/>
    <lineage>
        <taxon>Eukaryota</taxon>
        <taxon>Metazoa</taxon>
        <taxon>Ecdysozoa</taxon>
        <taxon>Nematoda</taxon>
        <taxon>Chromadorea</taxon>
        <taxon>Rhabditida</taxon>
        <taxon>Rhabditina</taxon>
        <taxon>Rhabditomorpha</taxon>
        <taxon>Strongyloidea</taxon>
        <taxon>Strongylidae</taxon>
        <taxon>Strongylus</taxon>
    </lineage>
</organism>
<sequence length="99" mass="11605">MYLCPCCNFSSHYSPTSVKDHIKNRHSMYDPIPLDVRGEYTELIQSVYDRCFLDDSDTILNRIFLRQRYVEPLVTIILSPSEVWGHIHESLLEMGLRAD</sequence>
<gene>
    <name evidence="1" type="ORF">SVUK_LOCUS15866</name>
</gene>
<evidence type="ECO:0000313" key="2">
    <source>
        <dbReference type="Proteomes" id="UP000270094"/>
    </source>
</evidence>
<dbReference type="AlphaFoldDB" id="A0A3P7LNT5"/>
<dbReference type="EMBL" id="UYYB01110443">
    <property type="protein sequence ID" value="VDM80868.1"/>
    <property type="molecule type" value="Genomic_DNA"/>
</dbReference>
<name>A0A3P7LNT5_STRVU</name>
<accession>A0A3P7LNT5</accession>
<dbReference type="Proteomes" id="UP000270094">
    <property type="component" value="Unassembled WGS sequence"/>
</dbReference>
<proteinExistence type="predicted"/>
<protein>
    <submittedName>
        <fullName evidence="1">Uncharacterized protein</fullName>
    </submittedName>
</protein>